<dbReference type="Gene3D" id="3.40.50.720">
    <property type="entry name" value="NAD(P)-binding Rossmann-like Domain"/>
    <property type="match status" value="1"/>
</dbReference>
<dbReference type="Proteomes" id="UP001594351">
    <property type="component" value="Unassembled WGS sequence"/>
</dbReference>
<organism evidence="2 3">
    <name type="scientific">candidate division CSSED10-310 bacterium</name>
    <dbReference type="NCBI Taxonomy" id="2855610"/>
    <lineage>
        <taxon>Bacteria</taxon>
        <taxon>Bacteria division CSSED10-310</taxon>
    </lineage>
</organism>
<reference evidence="2 3" key="1">
    <citation type="submission" date="2024-09" db="EMBL/GenBank/DDBJ databases">
        <title>Laminarin stimulates single cell rates of sulfate reduction while oxygen inhibits transcriptomic activity in coastal marine sediment.</title>
        <authorList>
            <person name="Lindsay M."/>
            <person name="Orcutt B."/>
            <person name="Emerson D."/>
            <person name="Stepanauskas R."/>
            <person name="D'Angelo T."/>
        </authorList>
    </citation>
    <scope>NUCLEOTIDE SEQUENCE [LARGE SCALE GENOMIC DNA]</scope>
    <source>
        <strain evidence="2">SAG AM-311-K15</strain>
    </source>
</reference>
<dbReference type="EMBL" id="JBHPBY010000574">
    <property type="protein sequence ID" value="MFC1853690.1"/>
    <property type="molecule type" value="Genomic_DNA"/>
</dbReference>
<dbReference type="InterPro" id="IPR001509">
    <property type="entry name" value="Epimerase_deHydtase"/>
</dbReference>
<dbReference type="InterPro" id="IPR036291">
    <property type="entry name" value="NAD(P)-bd_dom_sf"/>
</dbReference>
<feature type="domain" description="NAD-dependent epimerase/dehydratase" evidence="1">
    <location>
        <begin position="7"/>
        <end position="265"/>
    </location>
</feature>
<dbReference type="PANTHER" id="PTHR43245">
    <property type="entry name" value="BIFUNCTIONAL POLYMYXIN RESISTANCE PROTEIN ARNA"/>
    <property type="match status" value="1"/>
</dbReference>
<evidence type="ECO:0000313" key="2">
    <source>
        <dbReference type="EMBL" id="MFC1853690.1"/>
    </source>
</evidence>
<dbReference type="InterPro" id="IPR050177">
    <property type="entry name" value="Lipid_A_modif_metabolic_enz"/>
</dbReference>
<accession>A0ABV6Z5G5</accession>
<protein>
    <submittedName>
        <fullName evidence="2">Bifunctional UDP-4-keto-pentose/UDP-xylose synthase</fullName>
    </submittedName>
</protein>
<sequence>MKILNFGCAGFIGAHLTHRLLAEGHTVIGIDTHHDKIKELLDDEQFIYKEQDIRTLGSALGELVSEADLVIDLIAHANPGLYVRDPLDVYQLNFGENIKIAEACIQYQKRLIQFSSCEVYGKTVVSILPDKLLQPEDPAYATFSEDTTDFILGPINKHRWIYSCAKQLLERVLHSYGLRGDLNYTIIRPFNFIGPKIDYLPSETEGIPRVFSYFMEALIRGTTMKLVDGGVHQRCYSYIDDAVECIYKIIVDTHDVCNHQIFNIGAPQNECSIRELAELMCDIWCTVFSKPPQLLPDIVDVTAEQFYGHGYEDSDRRIPDITKAKTLLSWEPKCGLRDTLIQTMDYYISQNTVS</sequence>
<gene>
    <name evidence="2" type="ORF">ACFL27_26195</name>
</gene>
<comment type="caution">
    <text evidence="2">The sequence shown here is derived from an EMBL/GenBank/DDBJ whole genome shotgun (WGS) entry which is preliminary data.</text>
</comment>
<proteinExistence type="predicted"/>
<dbReference type="NCBIfam" id="NF008872">
    <property type="entry name" value="PRK11908.1"/>
    <property type="match status" value="1"/>
</dbReference>
<name>A0ABV6Z5G5_UNCC1</name>
<dbReference type="PANTHER" id="PTHR43245:SF13">
    <property type="entry name" value="UDP-D-APIOSE_UDP-D-XYLOSE SYNTHASE 2"/>
    <property type="match status" value="1"/>
</dbReference>
<evidence type="ECO:0000259" key="1">
    <source>
        <dbReference type="Pfam" id="PF01370"/>
    </source>
</evidence>
<keyword evidence="3" id="KW-1185">Reference proteome</keyword>
<dbReference type="SUPFAM" id="SSF51735">
    <property type="entry name" value="NAD(P)-binding Rossmann-fold domains"/>
    <property type="match status" value="1"/>
</dbReference>
<evidence type="ECO:0000313" key="3">
    <source>
        <dbReference type="Proteomes" id="UP001594351"/>
    </source>
</evidence>
<dbReference type="Pfam" id="PF01370">
    <property type="entry name" value="Epimerase"/>
    <property type="match status" value="1"/>
</dbReference>